<dbReference type="AlphaFoldDB" id="A0A366XWE0"/>
<dbReference type="Proteomes" id="UP000253314">
    <property type="component" value="Unassembled WGS sequence"/>
</dbReference>
<organism evidence="1 2">
    <name type="scientific">Bacillus taeanensis</name>
    <dbReference type="NCBI Taxonomy" id="273032"/>
    <lineage>
        <taxon>Bacteria</taxon>
        <taxon>Bacillati</taxon>
        <taxon>Bacillota</taxon>
        <taxon>Bacilli</taxon>
        <taxon>Bacillales</taxon>
        <taxon>Bacillaceae</taxon>
        <taxon>Bacillus</taxon>
    </lineage>
</organism>
<protein>
    <submittedName>
        <fullName evidence="1">Uncharacterized protein</fullName>
    </submittedName>
</protein>
<dbReference type="RefSeq" id="WP_113807439.1">
    <property type="nucleotide sequence ID" value="NZ_QOCW01000023.1"/>
</dbReference>
<accession>A0A366XWE0</accession>
<gene>
    <name evidence="1" type="ORF">DS031_17980</name>
</gene>
<name>A0A366XWE0_9BACI</name>
<dbReference type="OrthoDB" id="2936646at2"/>
<comment type="caution">
    <text evidence="1">The sequence shown here is derived from an EMBL/GenBank/DDBJ whole genome shotgun (WGS) entry which is preliminary data.</text>
</comment>
<keyword evidence="2" id="KW-1185">Reference proteome</keyword>
<evidence type="ECO:0000313" key="1">
    <source>
        <dbReference type="EMBL" id="RBW68261.1"/>
    </source>
</evidence>
<evidence type="ECO:0000313" key="2">
    <source>
        <dbReference type="Proteomes" id="UP000253314"/>
    </source>
</evidence>
<sequence length="82" mass="10051">MRTIVDFLFGLFIGMSPDEIQFKRNVKKLKNENWFKEKYDDALYYERIFQDADIRNYLTQKGIVKKLRNDKKEKEHFLSIIK</sequence>
<proteinExistence type="predicted"/>
<reference evidence="1 2" key="1">
    <citation type="submission" date="2018-07" db="EMBL/GenBank/DDBJ databases">
        <title>Lottiidibacillus patelloidae gen. nov., sp. nov., isolated from the intestinal tract of a marine limpet and the reclassification of B. taeanensis BH030017T, B. algicola KMM 3737T and B. hwajinpoensis SW-72T as genus Lottiidibacillus.</title>
        <authorList>
            <person name="Liu R."/>
            <person name="Huang Z."/>
        </authorList>
    </citation>
    <scope>NUCLEOTIDE SEQUENCE [LARGE SCALE GENOMIC DNA]</scope>
    <source>
        <strain evidence="1 2">BH030017</strain>
    </source>
</reference>
<dbReference type="EMBL" id="QOCW01000023">
    <property type="protein sequence ID" value="RBW68261.1"/>
    <property type="molecule type" value="Genomic_DNA"/>
</dbReference>